<dbReference type="PANTHER" id="PTHR11905:SF256">
    <property type="entry name" value="PEPTIDASE M12B DOMAIN-CONTAINING PROTEIN"/>
    <property type="match status" value="1"/>
</dbReference>
<accession>A0A058ZHN7</accession>
<dbReference type="GeneID" id="20525720"/>
<feature type="region of interest" description="Disordered" evidence="2">
    <location>
        <begin position="252"/>
        <end position="289"/>
    </location>
</feature>
<dbReference type="PROSITE" id="PS50215">
    <property type="entry name" value="ADAM_MEPRO"/>
    <property type="match status" value="1"/>
</dbReference>
<comment type="caution">
    <text evidence="1">Lacks conserved residue(s) required for the propagation of feature annotation.</text>
</comment>
<feature type="region of interest" description="Disordered" evidence="2">
    <location>
        <begin position="405"/>
        <end position="424"/>
    </location>
</feature>
<gene>
    <name evidence="5" type="ORF">H696_00995</name>
</gene>
<feature type="active site" evidence="1">
    <location>
        <position position="632"/>
    </location>
</feature>
<evidence type="ECO:0000256" key="1">
    <source>
        <dbReference type="PROSITE-ProRule" id="PRU00276"/>
    </source>
</evidence>
<dbReference type="EMBL" id="KB932201">
    <property type="protein sequence ID" value="KCV73461.1"/>
    <property type="molecule type" value="Genomic_DNA"/>
</dbReference>
<dbReference type="GO" id="GO:0006508">
    <property type="term" value="P:proteolysis"/>
    <property type="evidence" value="ECO:0007669"/>
    <property type="project" value="InterPro"/>
</dbReference>
<feature type="domain" description="Peptidase M12B" evidence="4">
    <location>
        <begin position="482"/>
        <end position="680"/>
    </location>
</feature>
<feature type="binding site" evidence="1">
    <location>
        <position position="631"/>
    </location>
    <ligand>
        <name>Zn(2+)</name>
        <dbReference type="ChEBI" id="CHEBI:29105"/>
        <note>catalytic</note>
    </ligand>
</feature>
<dbReference type="RefSeq" id="XP_009493162.1">
    <property type="nucleotide sequence ID" value="XM_009494887.1"/>
</dbReference>
<keyword evidence="1" id="KW-0862">Zinc</keyword>
<feature type="compositionally biased region" description="Polar residues" evidence="2">
    <location>
        <begin position="271"/>
        <end position="285"/>
    </location>
</feature>
<proteinExistence type="predicted"/>
<reference evidence="5" key="1">
    <citation type="submission" date="2013-04" db="EMBL/GenBank/DDBJ databases">
        <title>The Genome Sequence of Fonticula alba ATCC 38817.</title>
        <authorList>
            <consortium name="The Broad Institute Genomics Platform"/>
            <person name="Russ C."/>
            <person name="Cuomo C."/>
            <person name="Burger G."/>
            <person name="Gray M.W."/>
            <person name="Holland P.W.H."/>
            <person name="King N."/>
            <person name="Lang F.B.F."/>
            <person name="Roger A.J."/>
            <person name="Ruiz-Trillo I."/>
            <person name="Brown M."/>
            <person name="Walker B."/>
            <person name="Young S."/>
            <person name="Zeng Q."/>
            <person name="Gargeya S."/>
            <person name="Fitzgerald M."/>
            <person name="Haas B."/>
            <person name="Abouelleil A."/>
            <person name="Allen A.W."/>
            <person name="Alvarado L."/>
            <person name="Arachchi H.M."/>
            <person name="Berlin A.M."/>
            <person name="Chapman S.B."/>
            <person name="Gainer-Dewar J."/>
            <person name="Goldberg J."/>
            <person name="Griggs A."/>
            <person name="Gujja S."/>
            <person name="Hansen M."/>
            <person name="Howarth C."/>
            <person name="Imamovic A."/>
            <person name="Ireland A."/>
            <person name="Larimer J."/>
            <person name="McCowan C."/>
            <person name="Murphy C."/>
            <person name="Pearson M."/>
            <person name="Poon T.W."/>
            <person name="Priest M."/>
            <person name="Roberts A."/>
            <person name="Saif S."/>
            <person name="Shea T."/>
            <person name="Sisk P."/>
            <person name="Sykes S."/>
            <person name="Wortman J."/>
            <person name="Nusbaum C."/>
            <person name="Birren B."/>
        </authorList>
    </citation>
    <scope>NUCLEOTIDE SEQUENCE [LARGE SCALE GENOMIC DNA]</scope>
    <source>
        <strain evidence="5">ATCC 38817</strain>
    </source>
</reference>
<dbReference type="Gene3D" id="3.40.390.10">
    <property type="entry name" value="Collagenase (Catalytic Domain)"/>
    <property type="match status" value="1"/>
</dbReference>
<keyword evidence="3" id="KW-0732">Signal</keyword>
<feature type="signal peptide" evidence="3">
    <location>
        <begin position="1"/>
        <end position="26"/>
    </location>
</feature>
<dbReference type="InterPro" id="IPR024079">
    <property type="entry name" value="MetalloPept_cat_dom_sf"/>
</dbReference>
<dbReference type="InterPro" id="IPR001590">
    <property type="entry name" value="Peptidase_M12B"/>
</dbReference>
<evidence type="ECO:0000256" key="2">
    <source>
        <dbReference type="SAM" id="MobiDB-lite"/>
    </source>
</evidence>
<dbReference type="GO" id="GO:0046872">
    <property type="term" value="F:metal ion binding"/>
    <property type="evidence" value="ECO:0007669"/>
    <property type="project" value="UniProtKB-KW"/>
</dbReference>
<dbReference type="AlphaFoldDB" id="A0A058ZHN7"/>
<dbReference type="eggNOG" id="KOG3538">
    <property type="taxonomic scope" value="Eukaryota"/>
</dbReference>
<dbReference type="Pfam" id="PF01421">
    <property type="entry name" value="Reprolysin"/>
    <property type="match status" value="1"/>
</dbReference>
<dbReference type="PROSITE" id="PS51257">
    <property type="entry name" value="PROKAR_LIPOPROTEIN"/>
    <property type="match status" value="1"/>
</dbReference>
<protein>
    <recommendedName>
        <fullName evidence="4">Peptidase M12B domain-containing protein</fullName>
    </recommendedName>
</protein>
<keyword evidence="1" id="KW-0479">Metal-binding</keyword>
<dbReference type="SUPFAM" id="SSF55486">
    <property type="entry name" value="Metalloproteases ('zincins'), catalytic domain"/>
    <property type="match status" value="1"/>
</dbReference>
<evidence type="ECO:0000256" key="3">
    <source>
        <dbReference type="SAM" id="SignalP"/>
    </source>
</evidence>
<dbReference type="Proteomes" id="UP000030693">
    <property type="component" value="Unassembled WGS sequence"/>
</dbReference>
<organism evidence="5">
    <name type="scientific">Fonticula alba</name>
    <name type="common">Slime mold</name>
    <dbReference type="NCBI Taxonomy" id="691883"/>
    <lineage>
        <taxon>Eukaryota</taxon>
        <taxon>Rotosphaerida</taxon>
        <taxon>Fonticulaceae</taxon>
        <taxon>Fonticula</taxon>
    </lineage>
</organism>
<feature type="region of interest" description="Disordered" evidence="2">
    <location>
        <begin position="700"/>
        <end position="737"/>
    </location>
</feature>
<feature type="region of interest" description="Disordered" evidence="2">
    <location>
        <begin position="99"/>
        <end position="123"/>
    </location>
</feature>
<evidence type="ECO:0000313" key="6">
    <source>
        <dbReference type="Proteomes" id="UP000030693"/>
    </source>
</evidence>
<evidence type="ECO:0000259" key="4">
    <source>
        <dbReference type="PROSITE" id="PS50215"/>
    </source>
</evidence>
<dbReference type="PANTHER" id="PTHR11905">
    <property type="entry name" value="ADAM A DISINTEGRIN AND METALLOPROTEASE DOMAIN"/>
    <property type="match status" value="1"/>
</dbReference>
<feature type="compositionally biased region" description="Gly residues" evidence="2">
    <location>
        <begin position="705"/>
        <end position="720"/>
    </location>
</feature>
<dbReference type="GO" id="GO:0004222">
    <property type="term" value="F:metalloendopeptidase activity"/>
    <property type="evidence" value="ECO:0007669"/>
    <property type="project" value="InterPro"/>
</dbReference>
<keyword evidence="6" id="KW-1185">Reference proteome</keyword>
<dbReference type="STRING" id="691883.A0A058ZHN7"/>
<feature type="binding site" evidence="1">
    <location>
        <position position="635"/>
    </location>
    <ligand>
        <name>Zn(2+)</name>
        <dbReference type="ChEBI" id="CHEBI:29105"/>
        <note>catalytic</note>
    </ligand>
</feature>
<name>A0A058ZHN7_FONAL</name>
<dbReference type="OrthoDB" id="9936463at2759"/>
<feature type="binding site" evidence="1">
    <location>
        <position position="641"/>
    </location>
    <ligand>
        <name>Zn(2+)</name>
        <dbReference type="ChEBI" id="CHEBI:29105"/>
        <note>catalytic</note>
    </ligand>
</feature>
<sequence>MTARPLSAVLHCALVALLVLVSCASARTFGPDLTSRLLASSLYPVPEEASSPVTPSAGPGPALAQHTGLLHREVLAAPGPGAHSRAPRIAHLTSDAPITIGPAPGGRRPGTHSGAGSVGRSAPPAPLMLSLPEITHSPWSESADRRLAELCDAVIDIPHWAAQLEAQLREAATTGPDQAPIPTPMPLERVALCLRFSVRRLVTRYAGPPYTGPSDGLPVKELEADADLQTLSGLADLKHALGTLDIQFTGGQQPANNAASNHPGLRPSELETGSSGSDTQPTRPGQSWGCHYSGRIIRLGTDGTLQSDTASSATITWCPGSRLVEGYWSAGPGKPLFRIQPHDTGAFSKAAAGPSAHGRQQPPSPGGMALHAITPWEARDAPPTGGGHVDGWAHRLLSGIRQSVGLDSATPAGPSTSTPKTAALPEDFVRGVAETEAHHPGTRRSVYRLLGDASEAGLGVEDHFGPAPTSIQEVEFNNKGILPVRVYLVVDQAMVRVYGERVATNVALQSVGRASELVERGNAQGLFDPPLRLAVRKIDVWLEDQVYVDQSGTQALLNFCRWAVDQKEEYDATLLVTGVDLRSSSSTDNKGRPRDIVGVALVGTACTRVSCALAEDLGPGSIKTSAQTIAHELGHVLGATHDGIDNNCQYSSNNASIMSPVLSNNARWSTCSGREITRFVRGRWLQPGFCSSVPYNLGSGPTSGPNGGGGDNGNGGGGGKRPVRNAGSSLLSGGSSTPGDWLRRLGAPLLLAGLVWSMSL</sequence>
<feature type="chain" id="PRO_5001566469" description="Peptidase M12B domain-containing protein" evidence="3">
    <location>
        <begin position="27"/>
        <end position="760"/>
    </location>
</feature>
<evidence type="ECO:0000313" key="5">
    <source>
        <dbReference type="EMBL" id="KCV73461.1"/>
    </source>
</evidence>